<feature type="domain" description="Myb-like" evidence="3">
    <location>
        <begin position="135"/>
        <end position="195"/>
    </location>
</feature>
<evidence type="ECO:0000259" key="3">
    <source>
        <dbReference type="PROSITE" id="PS50090"/>
    </source>
</evidence>
<dbReference type="EMBL" id="JANBOJ010000027">
    <property type="protein sequence ID" value="KAJ1724591.1"/>
    <property type="molecule type" value="Genomic_DNA"/>
</dbReference>
<organism evidence="4 5">
    <name type="scientific">Coemansia erecta</name>
    <dbReference type="NCBI Taxonomy" id="147472"/>
    <lineage>
        <taxon>Eukaryota</taxon>
        <taxon>Fungi</taxon>
        <taxon>Fungi incertae sedis</taxon>
        <taxon>Zoopagomycota</taxon>
        <taxon>Kickxellomycotina</taxon>
        <taxon>Kickxellomycetes</taxon>
        <taxon>Kickxellales</taxon>
        <taxon>Kickxellaceae</taxon>
        <taxon>Coemansia</taxon>
    </lineage>
</organism>
<feature type="coiled-coil region" evidence="1">
    <location>
        <begin position="430"/>
        <end position="471"/>
    </location>
</feature>
<proteinExistence type="predicted"/>
<evidence type="ECO:0000313" key="4">
    <source>
        <dbReference type="EMBL" id="KAJ1724591.1"/>
    </source>
</evidence>
<keyword evidence="5" id="KW-1185">Reference proteome</keyword>
<sequence>MAYRKRSLDLPIPGNTHSAAKHPRNEMAEISEPGGGPQLPSIRSLNELAFRPRSPMSTELPSAFGGSATAPATASIPSLRHLHSGAEYHPHGQHGVVNLTEGMRDSSSSAAAAVSPEIDYSASGGSSDTIKVARNWSRDETLSLVRAIGRHYESLKRCKTNQERSNVWHRIHKEHSGQFPGRSKKASQDRWGKVLSDYRDVVIHNKEKGAARWTFDFFKEVANIIDGDPQFMEVSSPSTMSPPSAVLPSGRASVTEDHGFSAGSGRPPFAYHRMSEPNLTIATSVARSQAHVMSPLRPPPQSAYLTGSGNQQQQQQQPQRQSPLVTEPQSAGVLSSFGVEMHRGAARLSPTRRTSYPQLQSQLHLQRTPIGGGNSGTASLSGQFQSHPQNKPLSTSSSVASMMHYTMAAGGAAGGGEHDDNPEAAYRHALDMLDRQIKRIDAQQDELNQLRQSTQDAISKVEQMMERYARR</sequence>
<evidence type="ECO:0000313" key="5">
    <source>
        <dbReference type="Proteomes" id="UP001149813"/>
    </source>
</evidence>
<feature type="compositionally biased region" description="Polar residues" evidence="2">
    <location>
        <begin position="376"/>
        <end position="396"/>
    </location>
</feature>
<protein>
    <recommendedName>
        <fullName evidence="3">Myb-like domain-containing protein</fullName>
    </recommendedName>
</protein>
<dbReference type="Pfam" id="PF13837">
    <property type="entry name" value="Myb_DNA-bind_4"/>
    <property type="match status" value="1"/>
</dbReference>
<evidence type="ECO:0000256" key="1">
    <source>
        <dbReference type="SAM" id="Coils"/>
    </source>
</evidence>
<reference evidence="4" key="1">
    <citation type="submission" date="2022-07" db="EMBL/GenBank/DDBJ databases">
        <title>Phylogenomic reconstructions and comparative analyses of Kickxellomycotina fungi.</title>
        <authorList>
            <person name="Reynolds N.K."/>
            <person name="Stajich J.E."/>
            <person name="Barry K."/>
            <person name="Grigoriev I.V."/>
            <person name="Crous P."/>
            <person name="Smith M.E."/>
        </authorList>
    </citation>
    <scope>NUCLEOTIDE SEQUENCE</scope>
    <source>
        <strain evidence="4">NBRC 32514</strain>
    </source>
</reference>
<dbReference type="Proteomes" id="UP001149813">
    <property type="component" value="Unassembled WGS sequence"/>
</dbReference>
<feature type="region of interest" description="Disordered" evidence="2">
    <location>
        <begin position="289"/>
        <end position="329"/>
    </location>
</feature>
<gene>
    <name evidence="4" type="ORF">LPJ53_001181</name>
</gene>
<dbReference type="InterPro" id="IPR044822">
    <property type="entry name" value="Myb_DNA-bind_4"/>
</dbReference>
<dbReference type="AlphaFoldDB" id="A0A9W7Y0K2"/>
<comment type="caution">
    <text evidence="4">The sequence shown here is derived from an EMBL/GenBank/DDBJ whole genome shotgun (WGS) entry which is preliminary data.</text>
</comment>
<feature type="region of interest" description="Disordered" evidence="2">
    <location>
        <begin position="234"/>
        <end position="268"/>
    </location>
</feature>
<dbReference type="OrthoDB" id="5555415at2759"/>
<keyword evidence="1" id="KW-0175">Coiled coil</keyword>
<feature type="region of interest" description="Disordered" evidence="2">
    <location>
        <begin position="366"/>
        <end position="396"/>
    </location>
</feature>
<feature type="region of interest" description="Disordered" evidence="2">
    <location>
        <begin position="1"/>
        <end position="40"/>
    </location>
</feature>
<dbReference type="PROSITE" id="PS50090">
    <property type="entry name" value="MYB_LIKE"/>
    <property type="match status" value="1"/>
</dbReference>
<name>A0A9W7Y0K2_9FUNG</name>
<feature type="compositionally biased region" description="Low complexity" evidence="2">
    <location>
        <begin position="311"/>
        <end position="321"/>
    </location>
</feature>
<accession>A0A9W7Y0K2</accession>
<dbReference type="InterPro" id="IPR001005">
    <property type="entry name" value="SANT/Myb"/>
</dbReference>
<evidence type="ECO:0000256" key="2">
    <source>
        <dbReference type="SAM" id="MobiDB-lite"/>
    </source>
</evidence>